<dbReference type="AlphaFoldDB" id="A0A914BTX3"/>
<feature type="chain" id="PRO_5037907806" evidence="3">
    <location>
        <begin position="31"/>
        <end position="457"/>
    </location>
</feature>
<feature type="signal peptide" evidence="3">
    <location>
        <begin position="1"/>
        <end position="30"/>
    </location>
</feature>
<feature type="compositionally biased region" description="Basic and acidic residues" evidence="1">
    <location>
        <begin position="115"/>
        <end position="125"/>
    </location>
</feature>
<dbReference type="RefSeq" id="XP_038079241.1">
    <property type="nucleotide sequence ID" value="XM_038223313.1"/>
</dbReference>
<keyword evidence="3" id="KW-0732">Signal</keyword>
<feature type="compositionally biased region" description="Polar residues" evidence="1">
    <location>
        <begin position="147"/>
        <end position="186"/>
    </location>
</feature>
<dbReference type="Proteomes" id="UP000887568">
    <property type="component" value="Unplaced"/>
</dbReference>
<feature type="region of interest" description="Disordered" evidence="1">
    <location>
        <begin position="115"/>
        <end position="186"/>
    </location>
</feature>
<reference evidence="4" key="1">
    <citation type="submission" date="2022-11" db="UniProtKB">
        <authorList>
            <consortium name="EnsemblMetazoa"/>
        </authorList>
    </citation>
    <scope>IDENTIFICATION</scope>
</reference>
<keyword evidence="2" id="KW-1133">Transmembrane helix</keyword>
<organism evidence="4 5">
    <name type="scientific">Patiria miniata</name>
    <name type="common">Bat star</name>
    <name type="synonym">Asterina miniata</name>
    <dbReference type="NCBI Taxonomy" id="46514"/>
    <lineage>
        <taxon>Eukaryota</taxon>
        <taxon>Metazoa</taxon>
        <taxon>Echinodermata</taxon>
        <taxon>Eleutherozoa</taxon>
        <taxon>Asterozoa</taxon>
        <taxon>Asteroidea</taxon>
        <taxon>Valvatacea</taxon>
        <taxon>Valvatida</taxon>
        <taxon>Asterinidae</taxon>
        <taxon>Patiria</taxon>
    </lineage>
</organism>
<proteinExistence type="predicted"/>
<dbReference type="EnsemblMetazoa" id="XM_038223313.1">
    <property type="protein sequence ID" value="XP_038079241.1"/>
    <property type="gene ID" value="LOC119746399"/>
</dbReference>
<dbReference type="GeneID" id="119746399"/>
<evidence type="ECO:0000256" key="3">
    <source>
        <dbReference type="SAM" id="SignalP"/>
    </source>
</evidence>
<keyword evidence="2" id="KW-0472">Membrane</keyword>
<sequence>MMMMMMTTMCRMHWFLWLSVVACHLGLTSSGYLTTAATGVMPSADYTVSVDVTAASSDVTETVVSEDDALSDTSLPLKLTETNVDRRNMSSTENTTVGISIGEDVESTVFNISKQDENMDSKESGTSESQRNPTTGMVYSTVKPFTADTSETSTASPQEGSYSPKPLTQTQTLVETSTSQPESLHTNVSITSVSLNKNLKDIFTPTSKVSERILNSTGAEPTLEATTNVDTSFSSVPDEMTQHVLDTIRPSDAPSTEATPTTSTSSTRTSTSENNIARLTVPLTTSDFLASITKTTKSTSYTQRVTEKLTTTTDDRDDVEDETDSHEETAYERSLRTRRVINHAALWITIGFVVVLVSYITVLVIYNRMRPEWQDPQHPYSRFENESDDFPDSNENNMDCENQGLIEDNSERENRRDFSQCVDPRDFPPCEGSHEYLLYEDPTVMDENACEDFSYRD</sequence>
<feature type="region of interest" description="Disordered" evidence="1">
    <location>
        <begin position="312"/>
        <end position="332"/>
    </location>
</feature>
<evidence type="ECO:0000256" key="1">
    <source>
        <dbReference type="SAM" id="MobiDB-lite"/>
    </source>
</evidence>
<keyword evidence="5" id="KW-1185">Reference proteome</keyword>
<feature type="compositionally biased region" description="Polar residues" evidence="1">
    <location>
        <begin position="126"/>
        <end position="138"/>
    </location>
</feature>
<accession>A0A914BTX3</accession>
<name>A0A914BTX3_PATMI</name>
<evidence type="ECO:0000256" key="2">
    <source>
        <dbReference type="SAM" id="Phobius"/>
    </source>
</evidence>
<feature type="region of interest" description="Disordered" evidence="1">
    <location>
        <begin position="247"/>
        <end position="275"/>
    </location>
</feature>
<evidence type="ECO:0000313" key="5">
    <source>
        <dbReference type="Proteomes" id="UP000887568"/>
    </source>
</evidence>
<protein>
    <submittedName>
        <fullName evidence="4">Uncharacterized protein</fullName>
    </submittedName>
</protein>
<feature type="transmembrane region" description="Helical" evidence="2">
    <location>
        <begin position="344"/>
        <end position="366"/>
    </location>
</feature>
<dbReference type="OrthoDB" id="10438324at2759"/>
<feature type="compositionally biased region" description="Acidic residues" evidence="1">
    <location>
        <begin position="315"/>
        <end position="325"/>
    </location>
</feature>
<feature type="compositionally biased region" description="Low complexity" evidence="1">
    <location>
        <begin position="253"/>
        <end position="273"/>
    </location>
</feature>
<keyword evidence="2" id="KW-0812">Transmembrane</keyword>
<evidence type="ECO:0000313" key="4">
    <source>
        <dbReference type="EnsemblMetazoa" id="XP_038079241.1"/>
    </source>
</evidence>
<dbReference type="OMA" id="CEGSHEY"/>